<comment type="subcellular location">
    <subcellularLocation>
        <location evidence="1">Membrane</location>
        <topology evidence="1">Multi-pass membrane protein</topology>
    </subcellularLocation>
</comment>
<evidence type="ECO:0000313" key="9">
    <source>
        <dbReference type="Proteomes" id="UP001557470"/>
    </source>
</evidence>
<protein>
    <recommendedName>
        <fullName evidence="7">TLC domain-containing protein</fullName>
    </recommendedName>
</protein>
<evidence type="ECO:0000256" key="2">
    <source>
        <dbReference type="ARBA" id="ARBA00022692"/>
    </source>
</evidence>
<keyword evidence="2 5" id="KW-0812">Transmembrane</keyword>
<evidence type="ECO:0000256" key="4">
    <source>
        <dbReference type="ARBA" id="ARBA00023136"/>
    </source>
</evidence>
<evidence type="ECO:0000313" key="8">
    <source>
        <dbReference type="EMBL" id="KAL0972815.1"/>
    </source>
</evidence>
<accession>A0ABD0WHU9</accession>
<feature type="transmembrane region" description="Helical" evidence="6">
    <location>
        <begin position="233"/>
        <end position="251"/>
    </location>
</feature>
<feature type="transmembrane region" description="Helical" evidence="6">
    <location>
        <begin position="155"/>
        <end position="177"/>
    </location>
</feature>
<dbReference type="Proteomes" id="UP001557470">
    <property type="component" value="Unassembled WGS sequence"/>
</dbReference>
<proteinExistence type="predicted"/>
<sequence>MKCINMFMLACGVVFFPGLFLISKKALKSSFKGWNDADIVAVSQRLMSSTYAIFASIAGLIIATASSDVMSDRHVLTNELVWFGAPYKAFDIYAMYLSHYHSQKVKGQDAYSKHSLVTMRHFLLRYPLMLVHHTALLFVFMPITLFLRTGLGGDFFIGCFFMAEFSTPFVSLGKVLIQFGREDSWLHTVNGVMVLLSFFTCRILVFPYMYWVYGQQYDIPFHKVPFHLQLHCNLANLSILAPQVYWFVLLCRKAYRLYLCQTTRSKGKPAHEDYSKTD</sequence>
<dbReference type="EMBL" id="JAGEUA010000006">
    <property type="protein sequence ID" value="KAL0972815.1"/>
    <property type="molecule type" value="Genomic_DNA"/>
</dbReference>
<dbReference type="InterPro" id="IPR050846">
    <property type="entry name" value="TLCD"/>
</dbReference>
<evidence type="ECO:0000256" key="5">
    <source>
        <dbReference type="PROSITE-ProRule" id="PRU00205"/>
    </source>
</evidence>
<reference evidence="8 9" key="1">
    <citation type="submission" date="2024-06" db="EMBL/GenBank/DDBJ databases">
        <authorList>
            <person name="Pan Q."/>
            <person name="Wen M."/>
            <person name="Jouanno E."/>
            <person name="Zahm M."/>
            <person name="Klopp C."/>
            <person name="Cabau C."/>
            <person name="Louis A."/>
            <person name="Berthelot C."/>
            <person name="Parey E."/>
            <person name="Roest Crollius H."/>
            <person name="Montfort J."/>
            <person name="Robinson-Rechavi M."/>
            <person name="Bouchez O."/>
            <person name="Lampietro C."/>
            <person name="Lopez Roques C."/>
            <person name="Donnadieu C."/>
            <person name="Postlethwait J."/>
            <person name="Bobe J."/>
            <person name="Verreycken H."/>
            <person name="Guiguen Y."/>
        </authorList>
    </citation>
    <scope>NUCLEOTIDE SEQUENCE [LARGE SCALE GENOMIC DNA]</scope>
    <source>
        <strain evidence="8">Up_M1</strain>
        <tissue evidence="8">Testis</tissue>
    </source>
</reference>
<dbReference type="PANTHER" id="PTHR13439:SF20">
    <property type="entry name" value="TLC DOMAIN-CONTAINING PROTEIN 3A"/>
    <property type="match status" value="1"/>
</dbReference>
<dbReference type="Pfam" id="PF03798">
    <property type="entry name" value="TRAM_LAG1_CLN8"/>
    <property type="match status" value="1"/>
</dbReference>
<dbReference type="GO" id="GO:0016020">
    <property type="term" value="C:membrane"/>
    <property type="evidence" value="ECO:0007669"/>
    <property type="project" value="UniProtKB-SubCell"/>
</dbReference>
<evidence type="ECO:0000256" key="1">
    <source>
        <dbReference type="ARBA" id="ARBA00004141"/>
    </source>
</evidence>
<dbReference type="PROSITE" id="PS50922">
    <property type="entry name" value="TLC"/>
    <property type="match status" value="1"/>
</dbReference>
<dbReference type="SMART" id="SM00724">
    <property type="entry name" value="TLC"/>
    <property type="match status" value="1"/>
</dbReference>
<name>A0ABD0WHU9_UMBPY</name>
<evidence type="ECO:0000256" key="3">
    <source>
        <dbReference type="ARBA" id="ARBA00022989"/>
    </source>
</evidence>
<keyword evidence="9" id="KW-1185">Reference proteome</keyword>
<feature type="transmembrane region" description="Helical" evidence="6">
    <location>
        <begin position="52"/>
        <end position="70"/>
    </location>
</feature>
<evidence type="ECO:0000256" key="6">
    <source>
        <dbReference type="SAM" id="Phobius"/>
    </source>
</evidence>
<feature type="transmembrane region" description="Helical" evidence="6">
    <location>
        <begin position="189"/>
        <end position="213"/>
    </location>
</feature>
<keyword evidence="4 5" id="KW-0472">Membrane</keyword>
<gene>
    <name evidence="8" type="ORF">UPYG_G00195060</name>
</gene>
<comment type="caution">
    <text evidence="8">The sequence shown here is derived from an EMBL/GenBank/DDBJ whole genome shotgun (WGS) entry which is preliminary data.</text>
</comment>
<dbReference type="AlphaFoldDB" id="A0ABD0WHU9"/>
<dbReference type="PANTHER" id="PTHR13439">
    <property type="entry name" value="CT120 PROTEIN"/>
    <property type="match status" value="1"/>
</dbReference>
<evidence type="ECO:0000259" key="7">
    <source>
        <dbReference type="PROSITE" id="PS50922"/>
    </source>
</evidence>
<feature type="transmembrane region" description="Helical" evidence="6">
    <location>
        <begin position="122"/>
        <end position="143"/>
    </location>
</feature>
<dbReference type="InterPro" id="IPR006634">
    <property type="entry name" value="TLC-dom"/>
</dbReference>
<keyword evidence="3 6" id="KW-1133">Transmembrane helix</keyword>
<organism evidence="8 9">
    <name type="scientific">Umbra pygmaea</name>
    <name type="common">Eastern mudminnow</name>
    <dbReference type="NCBI Taxonomy" id="75934"/>
    <lineage>
        <taxon>Eukaryota</taxon>
        <taxon>Metazoa</taxon>
        <taxon>Chordata</taxon>
        <taxon>Craniata</taxon>
        <taxon>Vertebrata</taxon>
        <taxon>Euteleostomi</taxon>
        <taxon>Actinopterygii</taxon>
        <taxon>Neopterygii</taxon>
        <taxon>Teleostei</taxon>
        <taxon>Protacanthopterygii</taxon>
        <taxon>Esociformes</taxon>
        <taxon>Umbridae</taxon>
        <taxon>Umbra</taxon>
    </lineage>
</organism>
<feature type="domain" description="TLC" evidence="7">
    <location>
        <begin position="37"/>
        <end position="259"/>
    </location>
</feature>